<reference evidence="2 3" key="1">
    <citation type="submission" date="2023-06" db="EMBL/GenBank/DDBJ databases">
        <title>Rock-solubilizing bacteria, Microbacterium invictum, promotes re-establishment of vegetation in rocky wasteland by accelerating rock bio-weathering and reshaping soil bacterial community.</title>
        <authorList>
            <person name="Liu C."/>
        </authorList>
    </citation>
    <scope>NUCLEOTIDE SEQUENCE [LARGE SCALE GENOMIC DNA]</scope>
    <source>
        <strain evidence="2 3">X-18</strain>
    </source>
</reference>
<sequence length="284" mass="31527">MLTFKTARQLEHLAQTFVALGGVARTARLLDEGVSRHTLRIARDEGLLQPLRRGWVAAPGADAELVAAARWGVVLTCVTAARRHGLWVLTEDRCHVACGPHATGPRPDRATVHWARPVMQRDPDDLVDPLPNALVLVATCVPHEQALVIWESAFRLRRVDPTVLARTPLPPAARRLLAEARPFADSGLETLFVVRLRWLPIPITPQVWIAGRPVDFLIGDRLVVQLDGGHHVGAQRARDNAHDAELMLLGYHIIRVGYSEMLEEWPAVQRRILDAIAQGLHLAR</sequence>
<dbReference type="Proteomes" id="UP001324533">
    <property type="component" value="Chromosome"/>
</dbReference>
<dbReference type="InterPro" id="IPR007569">
    <property type="entry name" value="DUF559"/>
</dbReference>
<name>A0ABZ0V693_9MICO</name>
<proteinExistence type="predicted"/>
<evidence type="ECO:0000313" key="3">
    <source>
        <dbReference type="Proteomes" id="UP001324533"/>
    </source>
</evidence>
<accession>A0ABZ0V693</accession>
<feature type="domain" description="DUF559" evidence="1">
    <location>
        <begin position="206"/>
        <end position="276"/>
    </location>
</feature>
<dbReference type="Gene3D" id="3.40.960.10">
    <property type="entry name" value="VSR Endonuclease"/>
    <property type="match status" value="1"/>
</dbReference>
<protein>
    <submittedName>
        <fullName evidence="2">DUF559 domain-containing protein</fullName>
    </submittedName>
</protein>
<dbReference type="Pfam" id="PF04480">
    <property type="entry name" value="DUF559"/>
    <property type="match status" value="1"/>
</dbReference>
<dbReference type="RefSeq" id="WP_322409242.1">
    <property type="nucleotide sequence ID" value="NZ_CP139779.1"/>
</dbReference>
<evidence type="ECO:0000313" key="2">
    <source>
        <dbReference type="EMBL" id="WQB69118.1"/>
    </source>
</evidence>
<evidence type="ECO:0000259" key="1">
    <source>
        <dbReference type="Pfam" id="PF04480"/>
    </source>
</evidence>
<gene>
    <name evidence="2" type="ORF">T9R20_10395</name>
</gene>
<organism evidence="2 3">
    <name type="scientific">Microbacterium invictum</name>
    <dbReference type="NCBI Taxonomy" id="515415"/>
    <lineage>
        <taxon>Bacteria</taxon>
        <taxon>Bacillati</taxon>
        <taxon>Actinomycetota</taxon>
        <taxon>Actinomycetes</taxon>
        <taxon>Micrococcales</taxon>
        <taxon>Microbacteriaceae</taxon>
        <taxon>Microbacterium</taxon>
    </lineage>
</organism>
<keyword evidence="3" id="KW-1185">Reference proteome</keyword>
<dbReference type="EMBL" id="CP139779">
    <property type="protein sequence ID" value="WQB69118.1"/>
    <property type="molecule type" value="Genomic_DNA"/>
</dbReference>